<gene>
    <name evidence="1" type="ORF">SAMN04487996_1273</name>
</gene>
<proteinExistence type="predicted"/>
<dbReference type="AlphaFoldDB" id="A0A1G7YXJ6"/>
<evidence type="ECO:0000313" key="1">
    <source>
        <dbReference type="EMBL" id="SDH01272.1"/>
    </source>
</evidence>
<reference evidence="2" key="1">
    <citation type="submission" date="2016-10" db="EMBL/GenBank/DDBJ databases">
        <authorList>
            <person name="Varghese N."/>
            <person name="Submissions S."/>
        </authorList>
    </citation>
    <scope>NUCLEOTIDE SEQUENCE [LARGE SCALE GENOMIC DNA]</scope>
    <source>
        <strain evidence="2">DSM 25329</strain>
    </source>
</reference>
<sequence>MQKAQISLSFLAVWLGGIPLGPHSGGTQTRALPTSLKMQKAQISLSFCAVWLGRHSGGTRTREHFRLALKCKKPRFL</sequence>
<name>A0A1G7YXJ6_9BACT</name>
<evidence type="ECO:0000313" key="2">
    <source>
        <dbReference type="Proteomes" id="UP000198748"/>
    </source>
</evidence>
<organism evidence="1 2">
    <name type="scientific">Dyadobacter soli</name>
    <dbReference type="NCBI Taxonomy" id="659014"/>
    <lineage>
        <taxon>Bacteria</taxon>
        <taxon>Pseudomonadati</taxon>
        <taxon>Bacteroidota</taxon>
        <taxon>Cytophagia</taxon>
        <taxon>Cytophagales</taxon>
        <taxon>Spirosomataceae</taxon>
        <taxon>Dyadobacter</taxon>
    </lineage>
</organism>
<dbReference type="EMBL" id="FNAN01000027">
    <property type="protein sequence ID" value="SDH01272.1"/>
    <property type="molecule type" value="Genomic_DNA"/>
</dbReference>
<dbReference type="Proteomes" id="UP000198748">
    <property type="component" value="Unassembled WGS sequence"/>
</dbReference>
<accession>A0A1G7YXJ6</accession>
<keyword evidence="2" id="KW-1185">Reference proteome</keyword>
<protein>
    <submittedName>
        <fullName evidence="1">Uncharacterized protein</fullName>
    </submittedName>
</protein>